<dbReference type="EMBL" id="BJXB01000007">
    <property type="protein sequence ID" value="GEM46265.1"/>
    <property type="molecule type" value="Genomic_DNA"/>
</dbReference>
<dbReference type="SUPFAM" id="SSF55347">
    <property type="entry name" value="Glyceraldehyde-3-phosphate dehydrogenase-like, C-terminal domain"/>
    <property type="match status" value="1"/>
</dbReference>
<evidence type="ECO:0000313" key="5">
    <source>
        <dbReference type="EMBL" id="GEM46265.1"/>
    </source>
</evidence>
<dbReference type="InterPro" id="IPR055170">
    <property type="entry name" value="GFO_IDH_MocA-like_dom"/>
</dbReference>
<dbReference type="PANTHER" id="PTHR42840">
    <property type="entry name" value="NAD(P)-BINDING ROSSMANN-FOLD SUPERFAMILY PROTEIN-RELATED"/>
    <property type="match status" value="1"/>
</dbReference>
<dbReference type="Gene3D" id="3.40.50.720">
    <property type="entry name" value="NAD(P)-binding Rossmann-like Domain"/>
    <property type="match status" value="1"/>
</dbReference>
<comment type="similarity">
    <text evidence="1">Belongs to the Gfo/Idh/MocA family.</text>
</comment>
<feature type="domain" description="Gfo/Idh/MocA-like oxidoreductase N-terminal" evidence="3">
    <location>
        <begin position="4"/>
        <end position="123"/>
    </location>
</feature>
<dbReference type="InterPro" id="IPR030827">
    <property type="entry name" value="Myo_inos_IolG"/>
</dbReference>
<name>A0A511N061_DEIC1</name>
<evidence type="ECO:0000256" key="1">
    <source>
        <dbReference type="ARBA" id="ARBA00010928"/>
    </source>
</evidence>
<dbReference type="AlphaFoldDB" id="A0A511N061"/>
<evidence type="ECO:0000259" key="3">
    <source>
        <dbReference type="Pfam" id="PF01408"/>
    </source>
</evidence>
<dbReference type="NCBIfam" id="TIGR04380">
    <property type="entry name" value="myo_inos_iolG"/>
    <property type="match status" value="1"/>
</dbReference>
<dbReference type="OrthoDB" id="9815825at2"/>
<organism evidence="5 6">
    <name type="scientific">Deinococcus cellulosilyticus (strain DSM 18568 / NBRC 106333 / KACC 11606 / 5516J-15)</name>
    <dbReference type="NCBI Taxonomy" id="1223518"/>
    <lineage>
        <taxon>Bacteria</taxon>
        <taxon>Thermotogati</taxon>
        <taxon>Deinococcota</taxon>
        <taxon>Deinococci</taxon>
        <taxon>Deinococcales</taxon>
        <taxon>Deinococcaceae</taxon>
        <taxon>Deinococcus</taxon>
    </lineage>
</organism>
<dbReference type="Gene3D" id="3.30.360.10">
    <property type="entry name" value="Dihydrodipicolinate Reductase, domain 2"/>
    <property type="match status" value="1"/>
</dbReference>
<dbReference type="RefSeq" id="WP_146884085.1">
    <property type="nucleotide sequence ID" value="NZ_BJXB01000007.1"/>
</dbReference>
<dbReference type="GO" id="GO:0016491">
    <property type="term" value="F:oxidoreductase activity"/>
    <property type="evidence" value="ECO:0007669"/>
    <property type="project" value="UniProtKB-KW"/>
</dbReference>
<accession>A0A511N061</accession>
<evidence type="ECO:0000313" key="6">
    <source>
        <dbReference type="Proteomes" id="UP000321306"/>
    </source>
</evidence>
<keyword evidence="2" id="KW-0560">Oxidoreductase</keyword>
<comment type="caution">
    <text evidence="5">The sequence shown here is derived from an EMBL/GenBank/DDBJ whole genome shotgun (WGS) entry which is preliminary data.</text>
</comment>
<dbReference type="SUPFAM" id="SSF51735">
    <property type="entry name" value="NAD(P)-binding Rossmann-fold domains"/>
    <property type="match status" value="1"/>
</dbReference>
<sequence length="339" mass="37066">MKTINVALLGAGRMGSEHALNMRSFPGVQTLVVAAPHTPSAEKVADLVGAKHVLSSPEEAIERQDVDAVVIVTPTSTHARLIEHAARSGKAIFCEKPVALDLTETARVLRVVEEKGVLFQIGFQRRFDVGFMAAREAIQQGTLGDLEQFRAVGRDPAPPPIEYLKVSGGIFLDQAIHDFDAARFLVGEVEEVLAWGAVRVNPEIGALGDADTVTTLLKFKNGTLGVIENSRRAVYGYDIRTEVFGSQGKYVIEALPKTPVQHYGTHGIHMDHYHFFMDRFAPAYRAELAAFFRVMQGSSETLPGTFDALESLKVGIAATRSYRENRPVKIMEIQEGVPA</sequence>
<evidence type="ECO:0000256" key="2">
    <source>
        <dbReference type="ARBA" id="ARBA00023002"/>
    </source>
</evidence>
<dbReference type="PANTHER" id="PTHR42840:SF3">
    <property type="entry name" value="BINDING ROSSMANN FOLD OXIDOREDUCTASE, PUTATIVE (AFU_ORTHOLOGUE AFUA_2G10240)-RELATED"/>
    <property type="match status" value="1"/>
</dbReference>
<gene>
    <name evidence="5" type="primary">idhA</name>
    <name evidence="5" type="ORF">DC3_19000</name>
</gene>
<dbReference type="GO" id="GO:0000166">
    <property type="term" value="F:nucleotide binding"/>
    <property type="evidence" value="ECO:0007669"/>
    <property type="project" value="InterPro"/>
</dbReference>
<proteinExistence type="inferred from homology"/>
<reference evidence="5 6" key="1">
    <citation type="submission" date="2019-07" db="EMBL/GenBank/DDBJ databases">
        <title>Whole genome shotgun sequence of Deinococcus cellulosilyticus NBRC 106333.</title>
        <authorList>
            <person name="Hosoyama A."/>
            <person name="Uohara A."/>
            <person name="Ohji S."/>
            <person name="Ichikawa N."/>
        </authorList>
    </citation>
    <scope>NUCLEOTIDE SEQUENCE [LARGE SCALE GENOMIC DNA]</scope>
    <source>
        <strain evidence="5 6">NBRC 106333</strain>
    </source>
</reference>
<keyword evidence="6" id="KW-1185">Reference proteome</keyword>
<evidence type="ECO:0000259" key="4">
    <source>
        <dbReference type="Pfam" id="PF22725"/>
    </source>
</evidence>
<dbReference type="Pfam" id="PF01408">
    <property type="entry name" value="GFO_IDH_MocA"/>
    <property type="match status" value="1"/>
</dbReference>
<dbReference type="InterPro" id="IPR036291">
    <property type="entry name" value="NAD(P)-bd_dom_sf"/>
</dbReference>
<dbReference type="InterPro" id="IPR000683">
    <property type="entry name" value="Gfo/Idh/MocA-like_OxRdtase_N"/>
</dbReference>
<dbReference type="Pfam" id="PF22725">
    <property type="entry name" value="GFO_IDH_MocA_C3"/>
    <property type="match status" value="1"/>
</dbReference>
<protein>
    <submittedName>
        <fullName evidence="5">Inositol 2-dehydrogenase</fullName>
    </submittedName>
</protein>
<dbReference type="Proteomes" id="UP000321306">
    <property type="component" value="Unassembled WGS sequence"/>
</dbReference>
<feature type="domain" description="GFO/IDH/MocA-like oxidoreductase" evidence="4">
    <location>
        <begin position="131"/>
        <end position="250"/>
    </location>
</feature>